<dbReference type="PANTHER" id="PTHR12943:SF7">
    <property type="entry name" value="HOMOCYSTEINE-RESPONSIVE ENDOPLASMIC RETICULUM-RESIDENT UBIQUITIN-LIKE DOMAIN MEMBER 1 PROTEIN"/>
    <property type="match status" value="1"/>
</dbReference>
<evidence type="ECO:0000313" key="1">
    <source>
        <dbReference type="Ensembl" id="ENSPLAP00000028322.1"/>
    </source>
</evidence>
<reference evidence="1" key="2">
    <citation type="submission" date="2025-09" db="UniProtKB">
        <authorList>
            <consortium name="Ensembl"/>
        </authorList>
    </citation>
    <scope>IDENTIFICATION</scope>
</reference>
<dbReference type="Ensembl" id="ENSPLAT00000022194.1">
    <property type="protein sequence ID" value="ENSPLAP00000028322.1"/>
    <property type="gene ID" value="ENSPLAG00000017608.1"/>
</dbReference>
<dbReference type="GO" id="GO:1902236">
    <property type="term" value="P:negative regulation of endoplasmic reticulum stress-induced intrinsic apoptotic signaling pathway"/>
    <property type="evidence" value="ECO:0007669"/>
    <property type="project" value="TreeGrafter"/>
</dbReference>
<dbReference type="Gene3D" id="3.10.20.90">
    <property type="entry name" value="Phosphatidylinositol 3-kinase Catalytic Subunit, Chain A, domain 1"/>
    <property type="match status" value="1"/>
</dbReference>
<dbReference type="GO" id="GO:1904292">
    <property type="term" value="P:regulation of ERAD pathway"/>
    <property type="evidence" value="ECO:0007669"/>
    <property type="project" value="TreeGrafter"/>
</dbReference>
<dbReference type="GO" id="GO:0006511">
    <property type="term" value="P:ubiquitin-dependent protein catabolic process"/>
    <property type="evidence" value="ECO:0007669"/>
    <property type="project" value="TreeGrafter"/>
</dbReference>
<name>A0A3B3VTX4_9TELE</name>
<dbReference type="GO" id="GO:0005789">
    <property type="term" value="C:endoplasmic reticulum membrane"/>
    <property type="evidence" value="ECO:0007669"/>
    <property type="project" value="TreeGrafter"/>
</dbReference>
<dbReference type="InterPro" id="IPR029071">
    <property type="entry name" value="Ubiquitin-like_domsf"/>
</dbReference>
<dbReference type="PANTHER" id="PTHR12943">
    <property type="entry name" value="HOMOCYSTEINE-RESPONSIVE ENDOPLASMIC RETICULUM-RESIDENT UNIQUITIN-LIKE DOMAIN HERPUD PROTEIN FAMILY MEMBER"/>
    <property type="match status" value="1"/>
</dbReference>
<dbReference type="AlphaFoldDB" id="A0A3B3VTX4"/>
<dbReference type="GO" id="GO:0030968">
    <property type="term" value="P:endoplasmic reticulum unfolded protein response"/>
    <property type="evidence" value="ECO:0007669"/>
    <property type="project" value="TreeGrafter"/>
</dbReference>
<protein>
    <submittedName>
        <fullName evidence="1">Uncharacterized protein</fullName>
    </submittedName>
</protein>
<dbReference type="GO" id="GO:0032469">
    <property type="term" value="P:endoplasmic reticulum calcium ion homeostasis"/>
    <property type="evidence" value="ECO:0007669"/>
    <property type="project" value="TreeGrafter"/>
</dbReference>
<dbReference type="GO" id="GO:0044325">
    <property type="term" value="F:transmembrane transporter binding"/>
    <property type="evidence" value="ECO:0007669"/>
    <property type="project" value="TreeGrafter"/>
</dbReference>
<sequence length="49" mass="5597">MQNSQQKTTSLLVKTPNQAQEDQIIDGVDMKWTVKDLKAHLSRVYPSKP</sequence>
<evidence type="ECO:0000313" key="2">
    <source>
        <dbReference type="Proteomes" id="UP000261500"/>
    </source>
</evidence>
<dbReference type="STRING" id="48699.ENSPLAP00000028322"/>
<dbReference type="InterPro" id="IPR039751">
    <property type="entry name" value="HERPUD1/2"/>
</dbReference>
<organism evidence="1 2">
    <name type="scientific">Poecilia latipinna</name>
    <name type="common">sailfin molly</name>
    <dbReference type="NCBI Taxonomy" id="48699"/>
    <lineage>
        <taxon>Eukaryota</taxon>
        <taxon>Metazoa</taxon>
        <taxon>Chordata</taxon>
        <taxon>Craniata</taxon>
        <taxon>Vertebrata</taxon>
        <taxon>Euteleostomi</taxon>
        <taxon>Actinopterygii</taxon>
        <taxon>Neopterygii</taxon>
        <taxon>Teleostei</taxon>
        <taxon>Neoteleostei</taxon>
        <taxon>Acanthomorphata</taxon>
        <taxon>Ovalentaria</taxon>
        <taxon>Atherinomorphae</taxon>
        <taxon>Cyprinodontiformes</taxon>
        <taxon>Poeciliidae</taxon>
        <taxon>Poeciliinae</taxon>
        <taxon>Poecilia</taxon>
    </lineage>
</organism>
<dbReference type="Proteomes" id="UP000261500">
    <property type="component" value="Unplaced"/>
</dbReference>
<accession>A0A3B3VTX4</accession>
<dbReference type="SUPFAM" id="SSF54236">
    <property type="entry name" value="Ubiquitin-like"/>
    <property type="match status" value="1"/>
</dbReference>
<proteinExistence type="predicted"/>
<dbReference type="GeneTree" id="ENSGT00940000180277"/>
<keyword evidence="2" id="KW-1185">Reference proteome</keyword>
<reference evidence="1" key="1">
    <citation type="submission" date="2025-08" db="UniProtKB">
        <authorList>
            <consortium name="Ensembl"/>
        </authorList>
    </citation>
    <scope>IDENTIFICATION</scope>
</reference>